<dbReference type="Pfam" id="PF00106">
    <property type="entry name" value="adh_short"/>
    <property type="match status" value="1"/>
</dbReference>
<evidence type="ECO:0000256" key="1">
    <source>
        <dbReference type="ARBA" id="ARBA00006484"/>
    </source>
</evidence>
<name>A0A0U2WG93_9GAMM</name>
<dbReference type="PROSITE" id="PS00061">
    <property type="entry name" value="ADH_SHORT"/>
    <property type="match status" value="1"/>
</dbReference>
<dbReference type="PANTHER" id="PTHR42760">
    <property type="entry name" value="SHORT-CHAIN DEHYDROGENASES/REDUCTASES FAMILY MEMBER"/>
    <property type="match status" value="1"/>
</dbReference>
<gene>
    <name evidence="3" type="ORF">PTRA_a1001</name>
</gene>
<accession>A0A0U2WG93</accession>
<dbReference type="PRINTS" id="PR00080">
    <property type="entry name" value="SDRFAMILY"/>
</dbReference>
<dbReference type="InterPro" id="IPR002347">
    <property type="entry name" value="SDR_fam"/>
</dbReference>
<dbReference type="CDD" id="cd05233">
    <property type="entry name" value="SDR_c"/>
    <property type="match status" value="1"/>
</dbReference>
<evidence type="ECO:0000313" key="3">
    <source>
        <dbReference type="EMBL" id="ALS32282.1"/>
    </source>
</evidence>
<sequence length="265" mass="27834">MSKVAFISGASRGIGRATAIAFAKAGYRVAITARELDSEVAQQSTQGSLKQTAQMMEQLGCEVIALKMDLLDFNSVASALKQVLEHFGKIDVVVNNAIYQGAGLNASLLDVTQQTLEKVARGYIGAPVQIAQAVLPSMLAQQSGCIINITSGAGEKDPPIPASKGGWGYAYGAGKAAVSRLSGIICREHGHQGIRAFTVNPGVVNTETLRATIGDQGIKGLQQAVAEPDEIGNVLLWIADNSAADELQYSTISAQKLARELNLPK</sequence>
<dbReference type="EMBL" id="CP011034">
    <property type="protein sequence ID" value="ALS32282.1"/>
    <property type="molecule type" value="Genomic_DNA"/>
</dbReference>
<dbReference type="InterPro" id="IPR036291">
    <property type="entry name" value="NAD(P)-bd_dom_sf"/>
</dbReference>
<proteinExistence type="inferred from homology"/>
<dbReference type="PATRIC" id="fig|1315283.4.peg.878"/>
<reference evidence="3 4" key="1">
    <citation type="submission" date="2015-03" db="EMBL/GenBank/DDBJ databases">
        <authorList>
            <person name="Murphy D."/>
        </authorList>
    </citation>
    <scope>NUCLEOTIDE SEQUENCE [LARGE SCALE GENOMIC DNA]</scope>
    <source>
        <strain evidence="3 4">KMM 520</strain>
    </source>
</reference>
<evidence type="ECO:0008006" key="5">
    <source>
        <dbReference type="Google" id="ProtNLM"/>
    </source>
</evidence>
<dbReference type="OrthoDB" id="20590at2"/>
<dbReference type="InterPro" id="IPR020904">
    <property type="entry name" value="Sc_DH/Rdtase_CS"/>
</dbReference>
<dbReference type="GO" id="GO:0016616">
    <property type="term" value="F:oxidoreductase activity, acting on the CH-OH group of donors, NAD or NADP as acceptor"/>
    <property type="evidence" value="ECO:0007669"/>
    <property type="project" value="TreeGrafter"/>
</dbReference>
<dbReference type="SUPFAM" id="SSF51735">
    <property type="entry name" value="NAD(P)-binding Rossmann-fold domains"/>
    <property type="match status" value="1"/>
</dbReference>
<protein>
    <recommendedName>
        <fullName evidence="5">3-oxoacyl-[acyl-carrier protein] reductase</fullName>
    </recommendedName>
</protein>
<dbReference type="Gene3D" id="3.40.50.720">
    <property type="entry name" value="NAD(P)-binding Rossmann-like Domain"/>
    <property type="match status" value="1"/>
</dbReference>
<organism evidence="3">
    <name type="scientific">Pseudoalteromonas translucida KMM 520</name>
    <dbReference type="NCBI Taxonomy" id="1315283"/>
    <lineage>
        <taxon>Bacteria</taxon>
        <taxon>Pseudomonadati</taxon>
        <taxon>Pseudomonadota</taxon>
        <taxon>Gammaproteobacteria</taxon>
        <taxon>Alteromonadales</taxon>
        <taxon>Pseudoalteromonadaceae</taxon>
        <taxon>Pseudoalteromonas</taxon>
    </lineage>
</organism>
<comment type="similarity">
    <text evidence="1 2">Belongs to the short-chain dehydrogenases/reductases (SDR) family.</text>
</comment>
<evidence type="ECO:0000313" key="4">
    <source>
        <dbReference type="Proteomes" id="UP000065261"/>
    </source>
</evidence>
<dbReference type="RefSeq" id="WP_058372838.1">
    <property type="nucleotide sequence ID" value="NZ_CP011034.1"/>
</dbReference>
<dbReference type="KEGG" id="ptn:PTRA_a1001"/>
<dbReference type="PRINTS" id="PR00081">
    <property type="entry name" value="GDHRDH"/>
</dbReference>
<dbReference type="AlphaFoldDB" id="A0A0U2WG93"/>
<dbReference type="Proteomes" id="UP000065261">
    <property type="component" value="Chromosome I"/>
</dbReference>
<evidence type="ECO:0000256" key="2">
    <source>
        <dbReference type="RuleBase" id="RU000363"/>
    </source>
</evidence>